<keyword evidence="1" id="KW-0812">Transmembrane</keyword>
<sequence>MYRRFYAAAPNRLRVADFTYVSTWMGFVYVAFVIDAYSRRFWAGGPPGP</sequence>
<comment type="caution">
    <text evidence="2">The sequence shown here is derived from an EMBL/GenBank/DDBJ whole genome shotgun (WGS) entry which is preliminary data.</text>
</comment>
<gene>
    <name evidence="2" type="ORF">GCM10023161_42140</name>
</gene>
<reference evidence="3" key="1">
    <citation type="journal article" date="2019" name="Int. J. Syst. Evol. Microbiol.">
        <title>The Global Catalogue of Microorganisms (GCM) 10K type strain sequencing project: providing services to taxonomists for standard genome sequencing and annotation.</title>
        <authorList>
            <consortium name="The Broad Institute Genomics Platform"/>
            <consortium name="The Broad Institute Genome Sequencing Center for Infectious Disease"/>
            <person name="Wu L."/>
            <person name="Ma J."/>
        </authorList>
    </citation>
    <scope>NUCLEOTIDE SEQUENCE [LARGE SCALE GENOMIC DNA]</scope>
    <source>
        <strain evidence="3">JCM 17782</strain>
    </source>
</reference>
<dbReference type="InterPro" id="IPR036397">
    <property type="entry name" value="RNaseH_sf"/>
</dbReference>
<dbReference type="SUPFAM" id="SSF53098">
    <property type="entry name" value="Ribonuclease H-like"/>
    <property type="match status" value="1"/>
</dbReference>
<keyword evidence="3" id="KW-1185">Reference proteome</keyword>
<keyword evidence="1" id="KW-1133">Transmembrane helix</keyword>
<dbReference type="EMBL" id="BAABGF010000044">
    <property type="protein sequence ID" value="GAA4293597.1"/>
    <property type="molecule type" value="Genomic_DNA"/>
</dbReference>
<evidence type="ECO:0000313" key="3">
    <source>
        <dbReference type="Proteomes" id="UP001501417"/>
    </source>
</evidence>
<proteinExistence type="predicted"/>
<feature type="transmembrane region" description="Helical" evidence="1">
    <location>
        <begin position="20"/>
        <end position="37"/>
    </location>
</feature>
<name>A0ABP8F2T1_9MYCO</name>
<evidence type="ECO:0000313" key="2">
    <source>
        <dbReference type="EMBL" id="GAA4293597.1"/>
    </source>
</evidence>
<organism evidence="2 3">
    <name type="scientific">Mycobacterium paraffinicum</name>
    <dbReference type="NCBI Taxonomy" id="53378"/>
    <lineage>
        <taxon>Bacteria</taxon>
        <taxon>Bacillati</taxon>
        <taxon>Actinomycetota</taxon>
        <taxon>Actinomycetes</taxon>
        <taxon>Mycobacteriales</taxon>
        <taxon>Mycobacteriaceae</taxon>
        <taxon>Mycobacterium</taxon>
    </lineage>
</organism>
<evidence type="ECO:0008006" key="4">
    <source>
        <dbReference type="Google" id="ProtNLM"/>
    </source>
</evidence>
<accession>A0ABP8F2T1</accession>
<protein>
    <recommendedName>
        <fullName evidence="4">Integrase catalytic domain-containing protein</fullName>
    </recommendedName>
</protein>
<keyword evidence="1" id="KW-0472">Membrane</keyword>
<dbReference type="InterPro" id="IPR012337">
    <property type="entry name" value="RNaseH-like_sf"/>
</dbReference>
<dbReference type="Gene3D" id="3.30.420.10">
    <property type="entry name" value="Ribonuclease H-like superfamily/Ribonuclease H"/>
    <property type="match status" value="1"/>
</dbReference>
<evidence type="ECO:0000256" key="1">
    <source>
        <dbReference type="SAM" id="Phobius"/>
    </source>
</evidence>
<dbReference type="Proteomes" id="UP001501417">
    <property type="component" value="Unassembled WGS sequence"/>
</dbReference>